<proteinExistence type="predicted"/>
<comment type="caution">
    <text evidence="2">The sequence shown here is derived from an EMBL/GenBank/DDBJ whole genome shotgun (WGS) entry which is preliminary data.</text>
</comment>
<evidence type="ECO:0000313" key="3">
    <source>
        <dbReference type="Proteomes" id="UP001168540"/>
    </source>
</evidence>
<evidence type="ECO:0000313" key="2">
    <source>
        <dbReference type="EMBL" id="MDN0075592.1"/>
    </source>
</evidence>
<dbReference type="RefSeq" id="WP_289830226.1">
    <property type="nucleotide sequence ID" value="NZ_JAUEDK010000019.1"/>
</dbReference>
<organism evidence="2 3">
    <name type="scientific">Crenobacter oryzisoli</name>
    <dbReference type="NCBI Taxonomy" id="3056844"/>
    <lineage>
        <taxon>Bacteria</taxon>
        <taxon>Pseudomonadati</taxon>
        <taxon>Pseudomonadota</taxon>
        <taxon>Betaproteobacteria</taxon>
        <taxon>Neisseriales</taxon>
        <taxon>Neisseriaceae</taxon>
        <taxon>Crenobacter</taxon>
    </lineage>
</organism>
<keyword evidence="3" id="KW-1185">Reference proteome</keyword>
<name>A0ABT7XP83_9NEIS</name>
<sequence>MAEPVTSSAAATAVGAVTLLSILSGPQAGVVAAAFAGAVVFVLASSELNLWKKLGYGCASFIGGLVGKRMAADGLTMLTGGLIRVEVEVGALVAAAVVVNLLLLLIERAGRDGGGWLDRLKGGSK</sequence>
<keyword evidence="1" id="KW-1133">Transmembrane helix</keyword>
<keyword evidence="1" id="KW-0812">Transmembrane</keyword>
<keyword evidence="1" id="KW-0472">Membrane</keyword>
<dbReference type="Pfam" id="PF16931">
    <property type="entry name" value="Phage_holin_8"/>
    <property type="match status" value="1"/>
</dbReference>
<dbReference type="EMBL" id="JAUEDK010000019">
    <property type="protein sequence ID" value="MDN0075592.1"/>
    <property type="molecule type" value="Genomic_DNA"/>
</dbReference>
<feature type="transmembrane region" description="Helical" evidence="1">
    <location>
        <begin position="87"/>
        <end position="106"/>
    </location>
</feature>
<accession>A0ABT7XP83</accession>
<gene>
    <name evidence="2" type="ORF">QU481_11885</name>
</gene>
<dbReference type="InterPro" id="IPR032637">
    <property type="entry name" value="Phage_holin-like"/>
</dbReference>
<protein>
    <submittedName>
        <fullName evidence="2">Holin</fullName>
    </submittedName>
</protein>
<reference evidence="2" key="1">
    <citation type="submission" date="2023-06" db="EMBL/GenBank/DDBJ databases">
        <authorList>
            <person name="Zhang S."/>
        </authorList>
    </citation>
    <scope>NUCLEOTIDE SEQUENCE</scope>
    <source>
        <strain evidence="2">SG2303</strain>
    </source>
</reference>
<dbReference type="Proteomes" id="UP001168540">
    <property type="component" value="Unassembled WGS sequence"/>
</dbReference>
<evidence type="ECO:0000256" key="1">
    <source>
        <dbReference type="SAM" id="Phobius"/>
    </source>
</evidence>